<keyword evidence="1" id="KW-0433">Leucine-rich repeat</keyword>
<proteinExistence type="predicted"/>
<dbReference type="PANTHER" id="PTHR48051:SF1">
    <property type="entry name" value="RAS SUPPRESSOR PROTEIN 1"/>
    <property type="match status" value="1"/>
</dbReference>
<dbReference type="STRING" id="933852.A0A0C3BD36"/>
<dbReference type="AlphaFoldDB" id="A0A0C3BD36"/>
<evidence type="ECO:0000256" key="1">
    <source>
        <dbReference type="ARBA" id="ARBA00022614"/>
    </source>
</evidence>
<gene>
    <name evidence="3" type="ORF">M408DRAFT_22465</name>
</gene>
<dbReference type="PANTHER" id="PTHR48051">
    <property type="match status" value="1"/>
</dbReference>
<accession>A0A0C3BD36</accession>
<name>A0A0C3BD36_SERVB</name>
<dbReference type="InterPro" id="IPR032675">
    <property type="entry name" value="LRR_dom_sf"/>
</dbReference>
<protein>
    <recommendedName>
        <fullName evidence="5">U2A'/phosphoprotein 32 family A C-terminal domain-containing protein</fullName>
    </recommendedName>
</protein>
<reference evidence="4" key="2">
    <citation type="submission" date="2015-01" db="EMBL/GenBank/DDBJ databases">
        <title>Evolutionary Origins and Diversification of the Mycorrhizal Mutualists.</title>
        <authorList>
            <consortium name="DOE Joint Genome Institute"/>
            <consortium name="Mycorrhizal Genomics Consortium"/>
            <person name="Kohler A."/>
            <person name="Kuo A."/>
            <person name="Nagy L.G."/>
            <person name="Floudas D."/>
            <person name="Copeland A."/>
            <person name="Barry K.W."/>
            <person name="Cichocki N."/>
            <person name="Veneault-Fourrey C."/>
            <person name="LaButti K."/>
            <person name="Lindquist E.A."/>
            <person name="Lipzen A."/>
            <person name="Lundell T."/>
            <person name="Morin E."/>
            <person name="Murat C."/>
            <person name="Riley R."/>
            <person name="Ohm R."/>
            <person name="Sun H."/>
            <person name="Tunlid A."/>
            <person name="Henrissat B."/>
            <person name="Grigoriev I.V."/>
            <person name="Hibbett D.S."/>
            <person name="Martin F."/>
        </authorList>
    </citation>
    <scope>NUCLEOTIDE SEQUENCE [LARGE SCALE GENOMIC DNA]</scope>
    <source>
        <strain evidence="4">MAFF 305830</strain>
    </source>
</reference>
<dbReference type="OrthoDB" id="1394818at2759"/>
<sequence>MAGTLTIEDIAEALASQEAPSTIVLGDLNISSIPRGPFDLLYRLRDNEDSVDECAIRRLALNRNRLRTLPPYLNLLIRLRYLNLRSNAFVEFPQVLLEMDSLEILDISRNCISTFPLRPGTLRSIRVLHVGRNRIKCLPTYLPRFTELVFLKVEHNPLEWPPPIIMNKMTSEDPEDAAKSIKVVQRWISDNPRGSHGVK</sequence>
<keyword evidence="2" id="KW-0677">Repeat</keyword>
<dbReference type="InterPro" id="IPR050216">
    <property type="entry name" value="LRR_domain-containing"/>
</dbReference>
<organism evidence="3 4">
    <name type="scientific">Serendipita vermifera MAFF 305830</name>
    <dbReference type="NCBI Taxonomy" id="933852"/>
    <lineage>
        <taxon>Eukaryota</taxon>
        <taxon>Fungi</taxon>
        <taxon>Dikarya</taxon>
        <taxon>Basidiomycota</taxon>
        <taxon>Agaricomycotina</taxon>
        <taxon>Agaricomycetes</taxon>
        <taxon>Sebacinales</taxon>
        <taxon>Serendipitaceae</taxon>
        <taxon>Serendipita</taxon>
    </lineage>
</organism>
<dbReference type="Proteomes" id="UP000054097">
    <property type="component" value="Unassembled WGS sequence"/>
</dbReference>
<evidence type="ECO:0000313" key="3">
    <source>
        <dbReference type="EMBL" id="KIM30044.1"/>
    </source>
</evidence>
<evidence type="ECO:0008006" key="5">
    <source>
        <dbReference type="Google" id="ProtNLM"/>
    </source>
</evidence>
<keyword evidence="4" id="KW-1185">Reference proteome</keyword>
<dbReference type="HOGENOM" id="CLU_1372946_0_0_1"/>
<reference evidence="3 4" key="1">
    <citation type="submission" date="2014-04" db="EMBL/GenBank/DDBJ databases">
        <authorList>
            <consortium name="DOE Joint Genome Institute"/>
            <person name="Kuo A."/>
            <person name="Zuccaro A."/>
            <person name="Kohler A."/>
            <person name="Nagy L.G."/>
            <person name="Floudas D."/>
            <person name="Copeland A."/>
            <person name="Barry K.W."/>
            <person name="Cichocki N."/>
            <person name="Veneault-Fourrey C."/>
            <person name="LaButti K."/>
            <person name="Lindquist E.A."/>
            <person name="Lipzen A."/>
            <person name="Lundell T."/>
            <person name="Morin E."/>
            <person name="Murat C."/>
            <person name="Sun H."/>
            <person name="Tunlid A."/>
            <person name="Henrissat B."/>
            <person name="Grigoriev I.V."/>
            <person name="Hibbett D.S."/>
            <person name="Martin F."/>
            <person name="Nordberg H.P."/>
            <person name="Cantor M.N."/>
            <person name="Hua S.X."/>
        </authorList>
    </citation>
    <scope>NUCLEOTIDE SEQUENCE [LARGE SCALE GENOMIC DNA]</scope>
    <source>
        <strain evidence="3 4">MAFF 305830</strain>
    </source>
</reference>
<dbReference type="Gene3D" id="3.80.10.10">
    <property type="entry name" value="Ribonuclease Inhibitor"/>
    <property type="match status" value="1"/>
</dbReference>
<dbReference type="SUPFAM" id="SSF52075">
    <property type="entry name" value="Outer arm dynein light chain 1"/>
    <property type="match status" value="1"/>
</dbReference>
<dbReference type="GO" id="GO:0005737">
    <property type="term" value="C:cytoplasm"/>
    <property type="evidence" value="ECO:0007669"/>
    <property type="project" value="TreeGrafter"/>
</dbReference>
<evidence type="ECO:0000313" key="4">
    <source>
        <dbReference type="Proteomes" id="UP000054097"/>
    </source>
</evidence>
<dbReference type="EMBL" id="KN824286">
    <property type="protein sequence ID" value="KIM30044.1"/>
    <property type="molecule type" value="Genomic_DNA"/>
</dbReference>
<evidence type="ECO:0000256" key="2">
    <source>
        <dbReference type="ARBA" id="ARBA00022737"/>
    </source>
</evidence>